<dbReference type="PANTHER" id="PTHR20857:SF15">
    <property type="entry name" value="THIAMINE-PHOSPHATE SYNTHASE"/>
    <property type="match status" value="1"/>
</dbReference>
<dbReference type="PANTHER" id="PTHR20857">
    <property type="entry name" value="THIAMINE-PHOSPHATE PYROPHOSPHORYLASE"/>
    <property type="match status" value="1"/>
</dbReference>
<gene>
    <name evidence="4" type="ORF">SAMN04487772_1429</name>
</gene>
<dbReference type="AlphaFoldDB" id="A0A1I0FYX7"/>
<evidence type="ECO:0000256" key="2">
    <source>
        <dbReference type="ARBA" id="ARBA00022977"/>
    </source>
</evidence>
<accession>A0A1I0FYX7</accession>
<dbReference type="STRING" id="29364.SAMN04487772_1429"/>
<dbReference type="RefSeq" id="WP_092479138.1">
    <property type="nucleotide sequence ID" value="NZ_FOHN01000042.1"/>
</dbReference>
<dbReference type="CDD" id="cd00564">
    <property type="entry name" value="TMP_TenI"/>
    <property type="match status" value="1"/>
</dbReference>
<evidence type="ECO:0000259" key="3">
    <source>
        <dbReference type="Pfam" id="PF02581"/>
    </source>
</evidence>
<evidence type="ECO:0000256" key="1">
    <source>
        <dbReference type="ARBA" id="ARBA00004948"/>
    </source>
</evidence>
<dbReference type="OrthoDB" id="9815348at2"/>
<dbReference type="InterPro" id="IPR013785">
    <property type="entry name" value="Aldolase_TIM"/>
</dbReference>
<dbReference type="EMBL" id="FOHN01000042">
    <property type="protein sequence ID" value="SET63773.1"/>
    <property type="molecule type" value="Genomic_DNA"/>
</dbReference>
<organism evidence="4 5">
    <name type="scientific">[Clostridium] polysaccharolyticum</name>
    <dbReference type="NCBI Taxonomy" id="29364"/>
    <lineage>
        <taxon>Bacteria</taxon>
        <taxon>Bacillati</taxon>
        <taxon>Bacillota</taxon>
        <taxon>Clostridia</taxon>
        <taxon>Lachnospirales</taxon>
        <taxon>Lachnospiraceae</taxon>
    </lineage>
</organism>
<name>A0A1I0FYX7_9FIRM</name>
<evidence type="ECO:0000313" key="5">
    <source>
        <dbReference type="Proteomes" id="UP000199800"/>
    </source>
</evidence>
<reference evidence="4 5" key="1">
    <citation type="submission" date="2016-10" db="EMBL/GenBank/DDBJ databases">
        <authorList>
            <person name="de Groot N.N."/>
        </authorList>
    </citation>
    <scope>NUCLEOTIDE SEQUENCE [LARGE SCALE GENOMIC DNA]</scope>
    <source>
        <strain evidence="4 5">DSM 1801</strain>
    </source>
</reference>
<comment type="pathway">
    <text evidence="1">Cofactor biosynthesis; thiamine diphosphate biosynthesis.</text>
</comment>
<feature type="domain" description="Thiamine phosphate synthase/TenI" evidence="3">
    <location>
        <begin position="5"/>
        <end position="179"/>
    </location>
</feature>
<proteinExistence type="predicted"/>
<evidence type="ECO:0000313" key="4">
    <source>
        <dbReference type="EMBL" id="SET63773.1"/>
    </source>
</evidence>
<keyword evidence="5" id="KW-1185">Reference proteome</keyword>
<protein>
    <submittedName>
        <fullName evidence="4">Thiamine-phosphate pyrophosphorylase</fullName>
    </submittedName>
</protein>
<dbReference type="GO" id="GO:0009228">
    <property type="term" value="P:thiamine biosynthetic process"/>
    <property type="evidence" value="ECO:0007669"/>
    <property type="project" value="UniProtKB-KW"/>
</dbReference>
<dbReference type="SUPFAM" id="SSF51391">
    <property type="entry name" value="Thiamin phosphate synthase"/>
    <property type="match status" value="1"/>
</dbReference>
<dbReference type="InterPro" id="IPR022998">
    <property type="entry name" value="ThiamineP_synth_TenI"/>
</dbReference>
<dbReference type="Gene3D" id="3.20.20.70">
    <property type="entry name" value="Aldolase class I"/>
    <property type="match status" value="1"/>
</dbReference>
<dbReference type="GO" id="GO:0005737">
    <property type="term" value="C:cytoplasm"/>
    <property type="evidence" value="ECO:0007669"/>
    <property type="project" value="TreeGrafter"/>
</dbReference>
<sequence>MFKVIAVTNRKLCEVDFMEQVKRLGEAGISGIILREKDLPPQEYKELALKVLECLKEFSVPCILHSHIDVAKELGQYAIHMSFPSFLKQKEFCKEFRTGVSVHSAEEAKEAEKSGASYLVAGHIFRTDCKKGLAPRGLTFLQEVADAVSIPVYAIGGIHSGNIEKVKQTGCAGCCIMSGAMKGSREVLASYKDFS</sequence>
<keyword evidence="2" id="KW-0784">Thiamine biosynthesis</keyword>
<dbReference type="GO" id="GO:0004789">
    <property type="term" value="F:thiamine-phosphate diphosphorylase activity"/>
    <property type="evidence" value="ECO:0007669"/>
    <property type="project" value="TreeGrafter"/>
</dbReference>
<dbReference type="Proteomes" id="UP000199800">
    <property type="component" value="Unassembled WGS sequence"/>
</dbReference>
<dbReference type="InterPro" id="IPR036206">
    <property type="entry name" value="ThiamineP_synth_sf"/>
</dbReference>
<dbReference type="Pfam" id="PF02581">
    <property type="entry name" value="TMP-TENI"/>
    <property type="match status" value="1"/>
</dbReference>